<gene>
    <name evidence="7" type="ORF">BS50DRAFT_292810</name>
</gene>
<dbReference type="GO" id="GO:0003677">
    <property type="term" value="F:DNA binding"/>
    <property type="evidence" value="ECO:0007669"/>
    <property type="project" value="InterPro"/>
</dbReference>
<evidence type="ECO:0000313" key="7">
    <source>
        <dbReference type="EMBL" id="PSN69658.1"/>
    </source>
</evidence>
<dbReference type="SMART" id="SM00066">
    <property type="entry name" value="GAL4"/>
    <property type="match status" value="1"/>
</dbReference>
<dbReference type="PROSITE" id="PS50048">
    <property type="entry name" value="ZN2_CY6_FUNGAL_2"/>
    <property type="match status" value="1"/>
</dbReference>
<dbReference type="PROSITE" id="PS00463">
    <property type="entry name" value="ZN2_CY6_FUNGAL_1"/>
    <property type="match status" value="1"/>
</dbReference>
<dbReference type="OrthoDB" id="2943660at2759"/>
<dbReference type="PANTHER" id="PTHR47338">
    <property type="entry name" value="ZN(II)2CYS6 TRANSCRIPTION FACTOR (EUROFUNG)-RELATED"/>
    <property type="match status" value="1"/>
</dbReference>
<evidence type="ECO:0000256" key="3">
    <source>
        <dbReference type="ARBA" id="ARBA00023015"/>
    </source>
</evidence>
<proteinExistence type="predicted"/>
<dbReference type="InterPro" id="IPR050815">
    <property type="entry name" value="TF_fung"/>
</dbReference>
<reference evidence="7 8" key="1">
    <citation type="journal article" date="2018" name="Front. Microbiol.">
        <title>Genome-Wide Analysis of Corynespora cassiicola Leaf Fall Disease Putative Effectors.</title>
        <authorList>
            <person name="Lopez D."/>
            <person name="Ribeiro S."/>
            <person name="Label P."/>
            <person name="Fumanal B."/>
            <person name="Venisse J.S."/>
            <person name="Kohler A."/>
            <person name="de Oliveira R.R."/>
            <person name="Labutti K."/>
            <person name="Lipzen A."/>
            <person name="Lail K."/>
            <person name="Bauer D."/>
            <person name="Ohm R.A."/>
            <person name="Barry K.W."/>
            <person name="Spatafora J."/>
            <person name="Grigoriev I.V."/>
            <person name="Martin F.M."/>
            <person name="Pujade-Renaud V."/>
        </authorList>
    </citation>
    <scope>NUCLEOTIDE SEQUENCE [LARGE SCALE GENOMIC DNA]</scope>
    <source>
        <strain evidence="7 8">Philippines</strain>
    </source>
</reference>
<dbReference type="SMART" id="SM00906">
    <property type="entry name" value="Fungal_trans"/>
    <property type="match status" value="1"/>
</dbReference>
<dbReference type="GO" id="GO:0008270">
    <property type="term" value="F:zinc ion binding"/>
    <property type="evidence" value="ECO:0007669"/>
    <property type="project" value="InterPro"/>
</dbReference>
<dbReference type="InterPro" id="IPR036864">
    <property type="entry name" value="Zn2-C6_fun-type_DNA-bd_sf"/>
</dbReference>
<comment type="subcellular location">
    <subcellularLocation>
        <location evidence="1">Nucleus</location>
    </subcellularLocation>
</comment>
<keyword evidence="4" id="KW-0804">Transcription</keyword>
<organism evidence="7 8">
    <name type="scientific">Corynespora cassiicola Philippines</name>
    <dbReference type="NCBI Taxonomy" id="1448308"/>
    <lineage>
        <taxon>Eukaryota</taxon>
        <taxon>Fungi</taxon>
        <taxon>Dikarya</taxon>
        <taxon>Ascomycota</taxon>
        <taxon>Pezizomycotina</taxon>
        <taxon>Dothideomycetes</taxon>
        <taxon>Pleosporomycetidae</taxon>
        <taxon>Pleosporales</taxon>
        <taxon>Corynesporascaceae</taxon>
        <taxon>Corynespora</taxon>
    </lineage>
</organism>
<dbReference type="AlphaFoldDB" id="A0A2T2NX42"/>
<dbReference type="SUPFAM" id="SSF57701">
    <property type="entry name" value="Zn2/Cys6 DNA-binding domain"/>
    <property type="match status" value="1"/>
</dbReference>
<dbReference type="PANTHER" id="PTHR47338:SF10">
    <property type="entry name" value="TRANSCRIPTION FACTOR DOMAIN-CONTAINING PROTEIN-RELATED"/>
    <property type="match status" value="1"/>
</dbReference>
<accession>A0A2T2NX42</accession>
<name>A0A2T2NX42_CORCC</name>
<dbReference type="GO" id="GO:0000981">
    <property type="term" value="F:DNA-binding transcription factor activity, RNA polymerase II-specific"/>
    <property type="evidence" value="ECO:0007669"/>
    <property type="project" value="InterPro"/>
</dbReference>
<evidence type="ECO:0000256" key="4">
    <source>
        <dbReference type="ARBA" id="ARBA00023163"/>
    </source>
</evidence>
<keyword evidence="5" id="KW-0539">Nucleus</keyword>
<evidence type="ECO:0000313" key="8">
    <source>
        <dbReference type="Proteomes" id="UP000240883"/>
    </source>
</evidence>
<evidence type="ECO:0000256" key="5">
    <source>
        <dbReference type="ARBA" id="ARBA00023242"/>
    </source>
</evidence>
<evidence type="ECO:0000256" key="2">
    <source>
        <dbReference type="ARBA" id="ARBA00022723"/>
    </source>
</evidence>
<dbReference type="CDD" id="cd12148">
    <property type="entry name" value="fungal_TF_MHR"/>
    <property type="match status" value="1"/>
</dbReference>
<dbReference type="EMBL" id="KZ678132">
    <property type="protein sequence ID" value="PSN69658.1"/>
    <property type="molecule type" value="Genomic_DNA"/>
</dbReference>
<evidence type="ECO:0000256" key="1">
    <source>
        <dbReference type="ARBA" id="ARBA00004123"/>
    </source>
</evidence>
<keyword evidence="3" id="KW-0805">Transcription regulation</keyword>
<dbReference type="Proteomes" id="UP000240883">
    <property type="component" value="Unassembled WGS sequence"/>
</dbReference>
<dbReference type="CDD" id="cd00067">
    <property type="entry name" value="GAL4"/>
    <property type="match status" value="1"/>
</dbReference>
<sequence>MQTLTIPASVSKRKQACRGCRQRKKRCDSVRPACNLCKKWGIKCEYANSIANGGDASTPPAYLTKAVPSMFGALPLSFDSEGTFAHFPTMDLDIPGIEAPQPCMPANGYPTPESGTIDTSLDQTGVIDADILTSITLPKDPVLIELIELFFRHSYHIYPCFHRASFISSVHERKMQSESPIVLYAICAIAARYHPDPTIQARQTDWYEQARFSYELTKRHPESGLRTVQAALLIISHAFTMGDFSSSWLCLGKAWRQAVTMGMNRMDAKHAISIRNDHPHDQSQAEKLFDMEQAQGRTAVEKEEYRRTLWLLFFIDREISWPTGGPNAIDEQQFKVDIPVADSVFQQLTDDSDPSLLANVSFTRNLKTLISAPATAEPLNMFHHLCIAFVLIGRVAGQIHSLHDAPDSPEFAEACDELDGYLVQFRLSLPRAATSLLEAPEEVRGHVVWLNVLVNTISILLHFRCTKLDPHGPESTAHFAFAVTAAKSTAQVVKDSSRISTDLLLSAHVASSLFVAVCVLVIQWRTSGEETLKGDIDLFALVYERFNDVFKFLGLKFKFALEHDLKRSQDSIVDLKERGFRGLLADCSKWKHVKEESERLGLTIS</sequence>
<keyword evidence="2" id="KW-0479">Metal-binding</keyword>
<evidence type="ECO:0000259" key="6">
    <source>
        <dbReference type="PROSITE" id="PS50048"/>
    </source>
</evidence>
<feature type="domain" description="Zn(2)-C6 fungal-type" evidence="6">
    <location>
        <begin position="16"/>
        <end position="46"/>
    </location>
</feature>
<keyword evidence="8" id="KW-1185">Reference proteome</keyword>
<dbReference type="Pfam" id="PF04082">
    <property type="entry name" value="Fungal_trans"/>
    <property type="match status" value="1"/>
</dbReference>
<dbReference type="GO" id="GO:0005634">
    <property type="term" value="C:nucleus"/>
    <property type="evidence" value="ECO:0007669"/>
    <property type="project" value="UniProtKB-SubCell"/>
</dbReference>
<dbReference type="Gene3D" id="4.10.240.10">
    <property type="entry name" value="Zn(2)-C6 fungal-type DNA-binding domain"/>
    <property type="match status" value="1"/>
</dbReference>
<dbReference type="GO" id="GO:0006351">
    <property type="term" value="P:DNA-templated transcription"/>
    <property type="evidence" value="ECO:0007669"/>
    <property type="project" value="InterPro"/>
</dbReference>
<dbReference type="STRING" id="1448308.A0A2T2NX42"/>
<dbReference type="InterPro" id="IPR001138">
    <property type="entry name" value="Zn2Cys6_DnaBD"/>
</dbReference>
<dbReference type="InterPro" id="IPR007219">
    <property type="entry name" value="XnlR_reg_dom"/>
</dbReference>
<dbReference type="Pfam" id="PF00172">
    <property type="entry name" value="Zn_clus"/>
    <property type="match status" value="1"/>
</dbReference>
<protein>
    <recommendedName>
        <fullName evidence="6">Zn(2)-C6 fungal-type domain-containing protein</fullName>
    </recommendedName>
</protein>